<evidence type="ECO:0000313" key="2">
    <source>
        <dbReference type="EMBL" id="KRF83686.1"/>
    </source>
</evidence>
<protein>
    <submittedName>
        <fullName evidence="2">Uncharacterized protein</fullName>
    </submittedName>
</protein>
<feature type="region of interest" description="Disordered" evidence="1">
    <location>
        <begin position="1"/>
        <end position="119"/>
    </location>
</feature>
<dbReference type="EMBL" id="CH940650">
    <property type="protein sequence ID" value="KRF83686.1"/>
    <property type="molecule type" value="Genomic_DNA"/>
</dbReference>
<feature type="compositionally biased region" description="Polar residues" evidence="1">
    <location>
        <begin position="77"/>
        <end position="87"/>
    </location>
</feature>
<accession>A0A0Q9WID8</accession>
<sequence length="119" mass="13247">MKAMLLHSASGGGGGGDAHHQMQHAAAWMIMKMGDNANGPEDDKNNNKYNDDDDDDDDNVRKVLAQSQGKKCDQLQCAPNFNWASTDQRPETEDRRPRSNGQSFSNGWPWHSGNTYSCY</sequence>
<proteinExistence type="predicted"/>
<reference evidence="2 3" key="1">
    <citation type="journal article" date="2007" name="Nature">
        <title>Evolution of genes and genomes on the Drosophila phylogeny.</title>
        <authorList>
            <consortium name="Drosophila 12 Genomes Consortium"/>
            <person name="Clark A.G."/>
            <person name="Eisen M.B."/>
            <person name="Smith D.R."/>
            <person name="Bergman C.M."/>
            <person name="Oliver B."/>
            <person name="Markow T.A."/>
            <person name="Kaufman T.C."/>
            <person name="Kellis M."/>
            <person name="Gelbart W."/>
            <person name="Iyer V.N."/>
            <person name="Pollard D.A."/>
            <person name="Sackton T.B."/>
            <person name="Larracuente A.M."/>
            <person name="Singh N.D."/>
            <person name="Abad J.P."/>
            <person name="Abt D.N."/>
            <person name="Adryan B."/>
            <person name="Aguade M."/>
            <person name="Akashi H."/>
            <person name="Anderson W.W."/>
            <person name="Aquadro C.F."/>
            <person name="Ardell D.H."/>
            <person name="Arguello R."/>
            <person name="Artieri C.G."/>
            <person name="Barbash D.A."/>
            <person name="Barker D."/>
            <person name="Barsanti P."/>
            <person name="Batterham P."/>
            <person name="Batzoglou S."/>
            <person name="Begun D."/>
            <person name="Bhutkar A."/>
            <person name="Blanco E."/>
            <person name="Bosak S.A."/>
            <person name="Bradley R.K."/>
            <person name="Brand A.D."/>
            <person name="Brent M.R."/>
            <person name="Brooks A.N."/>
            <person name="Brown R.H."/>
            <person name="Butlin R.K."/>
            <person name="Caggese C."/>
            <person name="Calvi B.R."/>
            <person name="Bernardo de Carvalho A."/>
            <person name="Caspi A."/>
            <person name="Castrezana S."/>
            <person name="Celniker S.E."/>
            <person name="Chang J.L."/>
            <person name="Chapple C."/>
            <person name="Chatterji S."/>
            <person name="Chinwalla A."/>
            <person name="Civetta A."/>
            <person name="Clifton S.W."/>
            <person name="Comeron J.M."/>
            <person name="Costello J.C."/>
            <person name="Coyne J.A."/>
            <person name="Daub J."/>
            <person name="David R.G."/>
            <person name="Delcher A.L."/>
            <person name="Delehaunty K."/>
            <person name="Do C.B."/>
            <person name="Ebling H."/>
            <person name="Edwards K."/>
            <person name="Eickbush T."/>
            <person name="Evans J.D."/>
            <person name="Filipski A."/>
            <person name="Findeiss S."/>
            <person name="Freyhult E."/>
            <person name="Fulton L."/>
            <person name="Fulton R."/>
            <person name="Garcia A.C."/>
            <person name="Gardiner A."/>
            <person name="Garfield D.A."/>
            <person name="Garvin B.E."/>
            <person name="Gibson G."/>
            <person name="Gilbert D."/>
            <person name="Gnerre S."/>
            <person name="Godfrey J."/>
            <person name="Good R."/>
            <person name="Gotea V."/>
            <person name="Gravely B."/>
            <person name="Greenberg A.J."/>
            <person name="Griffiths-Jones S."/>
            <person name="Gross S."/>
            <person name="Guigo R."/>
            <person name="Gustafson E.A."/>
            <person name="Haerty W."/>
            <person name="Hahn M.W."/>
            <person name="Halligan D.L."/>
            <person name="Halpern A.L."/>
            <person name="Halter G.M."/>
            <person name="Han M.V."/>
            <person name="Heger A."/>
            <person name="Hillier L."/>
            <person name="Hinrichs A.S."/>
            <person name="Holmes I."/>
            <person name="Hoskins R.A."/>
            <person name="Hubisz M.J."/>
            <person name="Hultmark D."/>
            <person name="Huntley M.A."/>
            <person name="Jaffe D.B."/>
            <person name="Jagadeeshan S."/>
            <person name="Jeck W.R."/>
            <person name="Johnson J."/>
            <person name="Jones C.D."/>
            <person name="Jordan W.C."/>
            <person name="Karpen G.H."/>
            <person name="Kataoka E."/>
            <person name="Keightley P.D."/>
            <person name="Kheradpour P."/>
            <person name="Kirkness E.F."/>
            <person name="Koerich L.B."/>
            <person name="Kristiansen K."/>
            <person name="Kudrna D."/>
            <person name="Kulathinal R.J."/>
            <person name="Kumar S."/>
            <person name="Kwok R."/>
            <person name="Lander E."/>
            <person name="Langley C.H."/>
            <person name="Lapoint R."/>
            <person name="Lazzaro B.P."/>
            <person name="Lee S.J."/>
            <person name="Levesque L."/>
            <person name="Li R."/>
            <person name="Lin C.F."/>
            <person name="Lin M.F."/>
            <person name="Lindblad-Toh K."/>
            <person name="Llopart A."/>
            <person name="Long M."/>
            <person name="Low L."/>
            <person name="Lozovsky E."/>
            <person name="Lu J."/>
            <person name="Luo M."/>
            <person name="Machado C.A."/>
            <person name="Makalowski W."/>
            <person name="Marzo M."/>
            <person name="Matsuda M."/>
            <person name="Matzkin L."/>
            <person name="McAllister B."/>
            <person name="McBride C.S."/>
            <person name="McKernan B."/>
            <person name="McKernan K."/>
            <person name="Mendez-Lago M."/>
            <person name="Minx P."/>
            <person name="Mollenhauer M.U."/>
            <person name="Montooth K."/>
            <person name="Mount S.M."/>
            <person name="Mu X."/>
            <person name="Myers E."/>
            <person name="Negre B."/>
            <person name="Newfeld S."/>
            <person name="Nielsen R."/>
            <person name="Noor M.A."/>
            <person name="O'Grady P."/>
            <person name="Pachter L."/>
            <person name="Papaceit M."/>
            <person name="Parisi M.J."/>
            <person name="Parisi M."/>
            <person name="Parts L."/>
            <person name="Pedersen J.S."/>
            <person name="Pesole G."/>
            <person name="Phillippy A.M."/>
            <person name="Ponting C.P."/>
            <person name="Pop M."/>
            <person name="Porcelli D."/>
            <person name="Powell J.R."/>
            <person name="Prohaska S."/>
            <person name="Pruitt K."/>
            <person name="Puig M."/>
            <person name="Quesneville H."/>
            <person name="Ram K.R."/>
            <person name="Rand D."/>
            <person name="Rasmussen M.D."/>
            <person name="Reed L.K."/>
            <person name="Reenan R."/>
            <person name="Reily A."/>
            <person name="Remington K.A."/>
            <person name="Rieger T.T."/>
            <person name="Ritchie M.G."/>
            <person name="Robin C."/>
            <person name="Rogers Y.H."/>
            <person name="Rohde C."/>
            <person name="Rozas J."/>
            <person name="Rubenfield M.J."/>
            <person name="Ruiz A."/>
            <person name="Russo S."/>
            <person name="Salzberg S.L."/>
            <person name="Sanchez-Gracia A."/>
            <person name="Saranga D.J."/>
            <person name="Sato H."/>
            <person name="Schaeffer S.W."/>
            <person name="Schatz M.C."/>
            <person name="Schlenke T."/>
            <person name="Schwartz R."/>
            <person name="Segarra C."/>
            <person name="Singh R.S."/>
            <person name="Sirot L."/>
            <person name="Sirota M."/>
            <person name="Sisneros N.B."/>
            <person name="Smith C.D."/>
            <person name="Smith T.F."/>
            <person name="Spieth J."/>
            <person name="Stage D.E."/>
            <person name="Stark A."/>
            <person name="Stephan W."/>
            <person name="Strausberg R.L."/>
            <person name="Strempel S."/>
            <person name="Sturgill D."/>
            <person name="Sutton G."/>
            <person name="Sutton G.G."/>
            <person name="Tao W."/>
            <person name="Teichmann S."/>
            <person name="Tobari Y.N."/>
            <person name="Tomimura Y."/>
            <person name="Tsolas J.M."/>
            <person name="Valente V.L."/>
            <person name="Venter E."/>
            <person name="Venter J.C."/>
            <person name="Vicario S."/>
            <person name="Vieira F.G."/>
            <person name="Vilella A.J."/>
            <person name="Villasante A."/>
            <person name="Walenz B."/>
            <person name="Wang J."/>
            <person name="Wasserman M."/>
            <person name="Watts T."/>
            <person name="Wilson D."/>
            <person name="Wilson R.K."/>
            <person name="Wing R.A."/>
            <person name="Wolfner M.F."/>
            <person name="Wong A."/>
            <person name="Wong G.K."/>
            <person name="Wu C.I."/>
            <person name="Wu G."/>
            <person name="Yamamoto D."/>
            <person name="Yang H.P."/>
            <person name="Yang S.P."/>
            <person name="Yorke J.A."/>
            <person name="Yoshida K."/>
            <person name="Zdobnov E."/>
            <person name="Zhang P."/>
            <person name="Zhang Y."/>
            <person name="Zimin A.V."/>
            <person name="Baldwin J."/>
            <person name="Abdouelleil A."/>
            <person name="Abdulkadir J."/>
            <person name="Abebe A."/>
            <person name="Abera B."/>
            <person name="Abreu J."/>
            <person name="Acer S.C."/>
            <person name="Aftuck L."/>
            <person name="Alexander A."/>
            <person name="An P."/>
            <person name="Anderson E."/>
            <person name="Anderson S."/>
            <person name="Arachi H."/>
            <person name="Azer M."/>
            <person name="Bachantsang P."/>
            <person name="Barry A."/>
            <person name="Bayul T."/>
            <person name="Berlin A."/>
            <person name="Bessette D."/>
            <person name="Bloom T."/>
            <person name="Blye J."/>
            <person name="Boguslavskiy L."/>
            <person name="Bonnet C."/>
            <person name="Boukhgalter B."/>
            <person name="Bourzgui I."/>
            <person name="Brown A."/>
            <person name="Cahill P."/>
            <person name="Channer S."/>
            <person name="Cheshatsang Y."/>
            <person name="Chuda L."/>
            <person name="Citroen M."/>
            <person name="Collymore A."/>
            <person name="Cooke P."/>
            <person name="Costello M."/>
            <person name="D'Aco K."/>
            <person name="Daza R."/>
            <person name="De Haan G."/>
            <person name="DeGray S."/>
            <person name="DeMaso C."/>
            <person name="Dhargay N."/>
            <person name="Dooley K."/>
            <person name="Dooley E."/>
            <person name="Doricent M."/>
            <person name="Dorje P."/>
            <person name="Dorjee K."/>
            <person name="Dupes A."/>
            <person name="Elong R."/>
            <person name="Falk J."/>
            <person name="Farina A."/>
            <person name="Faro S."/>
            <person name="Ferguson D."/>
            <person name="Fisher S."/>
            <person name="Foley C.D."/>
            <person name="Franke A."/>
            <person name="Friedrich D."/>
            <person name="Gadbois L."/>
            <person name="Gearin G."/>
            <person name="Gearin C.R."/>
            <person name="Giannoukos G."/>
            <person name="Goode T."/>
            <person name="Graham J."/>
            <person name="Grandbois E."/>
            <person name="Grewal S."/>
            <person name="Gyaltsen K."/>
            <person name="Hafez N."/>
            <person name="Hagos B."/>
            <person name="Hall J."/>
            <person name="Henson C."/>
            <person name="Hollinger A."/>
            <person name="Honan T."/>
            <person name="Huard M.D."/>
            <person name="Hughes L."/>
            <person name="Hurhula B."/>
            <person name="Husby M.E."/>
            <person name="Kamat A."/>
            <person name="Kanga B."/>
            <person name="Kashin S."/>
            <person name="Khazanovich D."/>
            <person name="Kisner P."/>
            <person name="Lance K."/>
            <person name="Lara M."/>
            <person name="Lee W."/>
            <person name="Lennon N."/>
            <person name="Letendre F."/>
            <person name="LeVine R."/>
            <person name="Lipovsky A."/>
            <person name="Liu X."/>
            <person name="Liu J."/>
            <person name="Liu S."/>
            <person name="Lokyitsang T."/>
            <person name="Lokyitsang Y."/>
            <person name="Lubonja R."/>
            <person name="Lui A."/>
            <person name="MacDonald P."/>
            <person name="Magnisalis V."/>
            <person name="Maru K."/>
            <person name="Matthews C."/>
            <person name="McCusker W."/>
            <person name="McDonough S."/>
            <person name="Mehta T."/>
            <person name="Meldrim J."/>
            <person name="Meneus L."/>
            <person name="Mihai O."/>
            <person name="Mihalev A."/>
            <person name="Mihova T."/>
            <person name="Mittelman R."/>
            <person name="Mlenga V."/>
            <person name="Montmayeur A."/>
            <person name="Mulrain L."/>
            <person name="Navidi A."/>
            <person name="Naylor J."/>
            <person name="Negash T."/>
            <person name="Nguyen T."/>
            <person name="Nguyen N."/>
            <person name="Nicol R."/>
            <person name="Norbu C."/>
            <person name="Norbu N."/>
            <person name="Novod N."/>
            <person name="O'Neill B."/>
            <person name="Osman S."/>
            <person name="Markiewicz E."/>
            <person name="Oyono O.L."/>
            <person name="Patti C."/>
            <person name="Phunkhang P."/>
            <person name="Pierre F."/>
            <person name="Priest M."/>
            <person name="Raghuraman S."/>
            <person name="Rege F."/>
            <person name="Reyes R."/>
            <person name="Rise C."/>
            <person name="Rogov P."/>
            <person name="Ross K."/>
            <person name="Ryan E."/>
            <person name="Settipalli S."/>
            <person name="Shea T."/>
            <person name="Sherpa N."/>
            <person name="Shi L."/>
            <person name="Shih D."/>
            <person name="Sparrow T."/>
            <person name="Spaulding J."/>
            <person name="Stalker J."/>
            <person name="Stange-Thomann N."/>
            <person name="Stavropoulos S."/>
            <person name="Stone C."/>
            <person name="Strader C."/>
            <person name="Tesfaye S."/>
            <person name="Thomson T."/>
            <person name="Thoulutsang Y."/>
            <person name="Thoulutsang D."/>
            <person name="Topham K."/>
            <person name="Topping I."/>
            <person name="Tsamla T."/>
            <person name="Vassiliev H."/>
            <person name="Vo A."/>
            <person name="Wangchuk T."/>
            <person name="Wangdi T."/>
            <person name="Weiand M."/>
            <person name="Wilkinson J."/>
            <person name="Wilson A."/>
            <person name="Yadav S."/>
            <person name="Young G."/>
            <person name="Yu Q."/>
            <person name="Zembek L."/>
            <person name="Zhong D."/>
            <person name="Zimmer A."/>
            <person name="Zwirko Z."/>
            <person name="Jaffe D.B."/>
            <person name="Alvarez P."/>
            <person name="Brockman W."/>
            <person name="Butler J."/>
            <person name="Chin C."/>
            <person name="Gnerre S."/>
            <person name="Grabherr M."/>
            <person name="Kleber M."/>
            <person name="Mauceli E."/>
            <person name="MacCallum I."/>
        </authorList>
    </citation>
    <scope>NUCLEOTIDE SEQUENCE [LARGE SCALE GENOMIC DNA]</scope>
    <source>
        <strain evidence="3">Tucson 15010-1051.87</strain>
    </source>
</reference>
<dbReference type="Proteomes" id="UP000008792">
    <property type="component" value="Unassembled WGS sequence"/>
</dbReference>
<organism evidence="2 3">
    <name type="scientific">Drosophila virilis</name>
    <name type="common">Fruit fly</name>
    <dbReference type="NCBI Taxonomy" id="7244"/>
    <lineage>
        <taxon>Eukaryota</taxon>
        <taxon>Metazoa</taxon>
        <taxon>Ecdysozoa</taxon>
        <taxon>Arthropoda</taxon>
        <taxon>Hexapoda</taxon>
        <taxon>Insecta</taxon>
        <taxon>Pterygota</taxon>
        <taxon>Neoptera</taxon>
        <taxon>Endopterygota</taxon>
        <taxon>Diptera</taxon>
        <taxon>Brachycera</taxon>
        <taxon>Muscomorpha</taxon>
        <taxon>Ephydroidea</taxon>
        <taxon>Drosophilidae</taxon>
        <taxon>Drosophila</taxon>
    </lineage>
</organism>
<feature type="compositionally biased region" description="Basic and acidic residues" evidence="1">
    <location>
        <begin position="88"/>
        <end position="97"/>
    </location>
</feature>
<dbReference type="InParanoid" id="A0A0Q9WID8"/>
<evidence type="ECO:0000313" key="3">
    <source>
        <dbReference type="Proteomes" id="UP000008792"/>
    </source>
</evidence>
<evidence type="ECO:0000256" key="1">
    <source>
        <dbReference type="SAM" id="MobiDB-lite"/>
    </source>
</evidence>
<keyword evidence="3" id="KW-1185">Reference proteome</keyword>
<feature type="compositionally biased region" description="Basic and acidic residues" evidence="1">
    <location>
        <begin position="41"/>
        <end position="50"/>
    </location>
</feature>
<feature type="compositionally biased region" description="Polar residues" evidence="1">
    <location>
        <begin position="99"/>
        <end position="119"/>
    </location>
</feature>
<gene>
    <name evidence="2" type="primary">Dvir\GJ26450</name>
    <name evidence="2" type="ORF">Dvir_GJ26450</name>
</gene>
<dbReference type="AlphaFoldDB" id="A0A0Q9WID8"/>
<name>A0A0Q9WID8_DROVI</name>